<proteinExistence type="predicted"/>
<reference evidence="1 2" key="1">
    <citation type="submission" date="2012-01" db="EMBL/GenBank/DDBJ databases">
        <title>The Genome Sequence of Facklamia languida CCUG 37842.</title>
        <authorList>
            <consortium name="The Broad Institute Genome Sequencing Platform"/>
            <person name="Earl A."/>
            <person name="Ward D."/>
            <person name="Feldgarden M."/>
            <person name="Gevers D."/>
            <person name="Huys G."/>
            <person name="Young S.K."/>
            <person name="Zeng Q."/>
            <person name="Gargeya S."/>
            <person name="Fitzgerald M."/>
            <person name="Haas B."/>
            <person name="Abouelleil A."/>
            <person name="Alvarado L."/>
            <person name="Arachchi H.M."/>
            <person name="Berlin A."/>
            <person name="Chapman S.B."/>
            <person name="Gearin G."/>
            <person name="Goldberg J."/>
            <person name="Griggs A."/>
            <person name="Gujja S."/>
            <person name="Hansen M."/>
            <person name="Heiman D."/>
            <person name="Howarth C."/>
            <person name="Larimer J."/>
            <person name="Lui A."/>
            <person name="MacDonald P.J.P."/>
            <person name="McCowen C."/>
            <person name="Montmayeur A."/>
            <person name="Murphy C."/>
            <person name="Neiman D."/>
            <person name="Pearson M."/>
            <person name="Priest M."/>
            <person name="Roberts A."/>
            <person name="Saif S."/>
            <person name="Shea T."/>
            <person name="Sisk P."/>
            <person name="Stolte C."/>
            <person name="Sykes S."/>
            <person name="Wortman J."/>
            <person name="Nusbaum C."/>
            <person name="Birren B."/>
        </authorList>
    </citation>
    <scope>NUCLEOTIDE SEQUENCE [LARGE SCALE GENOMIC DNA]</scope>
    <source>
        <strain evidence="1 2">CCUG 37842</strain>
    </source>
</reference>
<sequence>MIVEDKLREMINDRYGSVRQFAIHANLPYTTVLSILDRGVLNAKTLNVFKMCENLSIDIESLKDGKIIATSDQSDLSLIYSQLNPQLQRKVYHFAENLLNEQNNHIG</sequence>
<dbReference type="PATRIC" id="fig|883113.3.peg.1031"/>
<protein>
    <recommendedName>
        <fullName evidence="3">HTH cro/C1-type domain-containing protein</fullName>
    </recommendedName>
</protein>
<dbReference type="HOGENOM" id="CLU_159196_0_0_9"/>
<evidence type="ECO:0008006" key="3">
    <source>
        <dbReference type="Google" id="ProtNLM"/>
    </source>
</evidence>
<comment type="caution">
    <text evidence="1">The sequence shown here is derived from an EMBL/GenBank/DDBJ whole genome shotgun (WGS) entry which is preliminary data.</text>
</comment>
<dbReference type="AlphaFoldDB" id="H3NJJ5"/>
<gene>
    <name evidence="1" type="ORF">HMPREF9708_01034</name>
</gene>
<evidence type="ECO:0000313" key="1">
    <source>
        <dbReference type="EMBL" id="EHR36808.1"/>
    </source>
</evidence>
<evidence type="ECO:0000313" key="2">
    <source>
        <dbReference type="Proteomes" id="UP000006190"/>
    </source>
</evidence>
<name>H3NJJ5_9LACT</name>
<dbReference type="RefSeq" id="WP_006309175.1">
    <property type="nucleotide sequence ID" value="NZ_JH601133.1"/>
</dbReference>
<organism evidence="1 2">
    <name type="scientific">Facklamia languida CCUG 37842</name>
    <dbReference type="NCBI Taxonomy" id="883113"/>
    <lineage>
        <taxon>Bacteria</taxon>
        <taxon>Bacillati</taxon>
        <taxon>Bacillota</taxon>
        <taxon>Bacilli</taxon>
        <taxon>Lactobacillales</taxon>
        <taxon>Aerococcaceae</taxon>
        <taxon>Facklamia</taxon>
    </lineage>
</organism>
<dbReference type="Proteomes" id="UP000006190">
    <property type="component" value="Unassembled WGS sequence"/>
</dbReference>
<keyword evidence="2" id="KW-1185">Reference proteome</keyword>
<accession>H3NJJ5</accession>
<dbReference type="OrthoDB" id="2475196at2"/>
<dbReference type="STRING" id="883113.HMPREF9708_01034"/>
<dbReference type="EMBL" id="AGEG01000013">
    <property type="protein sequence ID" value="EHR36808.1"/>
    <property type="molecule type" value="Genomic_DNA"/>
</dbReference>
<dbReference type="eggNOG" id="ENOG50309N2">
    <property type="taxonomic scope" value="Bacteria"/>
</dbReference>